<dbReference type="Pfam" id="PF04230">
    <property type="entry name" value="PS_pyruv_trans"/>
    <property type="match status" value="1"/>
</dbReference>
<organism evidence="2 3">
    <name type="scientific">Halotia branconii CENA392</name>
    <dbReference type="NCBI Taxonomy" id="1539056"/>
    <lineage>
        <taxon>Bacteria</taxon>
        <taxon>Bacillati</taxon>
        <taxon>Cyanobacteriota</taxon>
        <taxon>Cyanophyceae</taxon>
        <taxon>Nostocales</taxon>
        <taxon>Nodulariaceae</taxon>
        <taxon>Halotia</taxon>
    </lineage>
</organism>
<keyword evidence="2" id="KW-0328">Glycosyltransferase</keyword>
<protein>
    <submittedName>
        <fullName evidence="2">Polysaccharide pyruvyl transferase family protein</fullName>
        <ecNumber evidence="2">2.4.-.-</ecNumber>
    </submittedName>
</protein>
<dbReference type="Proteomes" id="UP001223520">
    <property type="component" value="Chromosome"/>
</dbReference>
<dbReference type="InterPro" id="IPR007345">
    <property type="entry name" value="Polysacch_pyruvyl_Trfase"/>
</dbReference>
<dbReference type="PANTHER" id="PTHR36836">
    <property type="entry name" value="COLANIC ACID BIOSYNTHESIS PROTEIN WCAK"/>
    <property type="match status" value="1"/>
</dbReference>
<dbReference type="EMBL" id="CP124543">
    <property type="protein sequence ID" value="WGV27605.1"/>
    <property type="molecule type" value="Genomic_DNA"/>
</dbReference>
<evidence type="ECO:0000259" key="1">
    <source>
        <dbReference type="Pfam" id="PF04230"/>
    </source>
</evidence>
<dbReference type="EC" id="2.4.-.-" evidence="2"/>
<sequence>MIVEIRGINFKNKGAELMLHAVIQKLSDWNEENIVAIRPKTGTYKQRSQLGLYQLITSDKNIPFLNSAINTINYLMPQKLRHSLGLITYPEIDSVLDASGFAYSDQWNLQQTVVMANLAKKCKREGKKVILLPQAFGPFENPQLKKAFIELLDNADLVFSRDEISYKYLMDLGANSSLIKMAPDFTNLVKGSIPEYFDTQTKRACIIPNTRMLDKTSGNVQSKYLSYLETCLDFFTEVGLKPFILIHDTTDNNLGTQMRSKFGESLEVISESNPLYIKGILGKCHSVVSSRFHGLISALSQGIPCLATGWSHKYRILLEDYNCVECLVTSFDSQEKIRDHLKLITEDHSRSELIDKINKAGLEQKKLSYDMWSEVYKVLTS</sequence>
<dbReference type="AlphaFoldDB" id="A0AAJ6NVY6"/>
<dbReference type="GO" id="GO:0016757">
    <property type="term" value="F:glycosyltransferase activity"/>
    <property type="evidence" value="ECO:0007669"/>
    <property type="project" value="UniProtKB-KW"/>
</dbReference>
<keyword evidence="2" id="KW-0808">Transferase</keyword>
<name>A0AAJ6NVY6_9CYAN</name>
<evidence type="ECO:0000313" key="2">
    <source>
        <dbReference type="EMBL" id="WGV27605.1"/>
    </source>
</evidence>
<dbReference type="KEGG" id="hbq:QI031_09015"/>
<feature type="domain" description="Polysaccharide pyruvyl transferase" evidence="1">
    <location>
        <begin position="12"/>
        <end position="312"/>
    </location>
</feature>
<keyword evidence="3" id="KW-1185">Reference proteome</keyword>
<evidence type="ECO:0000313" key="3">
    <source>
        <dbReference type="Proteomes" id="UP001223520"/>
    </source>
</evidence>
<gene>
    <name evidence="2" type="ORF">QI031_09015</name>
</gene>
<dbReference type="PANTHER" id="PTHR36836:SF1">
    <property type="entry name" value="COLANIC ACID BIOSYNTHESIS PROTEIN WCAK"/>
    <property type="match status" value="1"/>
</dbReference>
<accession>A0AAJ6NVY6</accession>
<proteinExistence type="predicted"/>
<dbReference type="RefSeq" id="WP_281484844.1">
    <property type="nucleotide sequence ID" value="NZ_CP124543.1"/>
</dbReference>
<reference evidence="2 3" key="1">
    <citation type="journal article" date="2023" name="Limnol Oceanogr Lett">
        <title>Environmental adaptations by the intertidal Antarctic cyanobacterium Halotia branconii CENA392 as revealed using long-read genome sequencing.</title>
        <authorList>
            <person name="Dextro R.B."/>
            <person name="Delbaje E."/>
            <person name="Freitas P.N.N."/>
            <person name="Geraldes V."/>
            <person name="Pinto E."/>
            <person name="Long P.F."/>
            <person name="Fiore M.F."/>
        </authorList>
    </citation>
    <scope>NUCLEOTIDE SEQUENCE [LARGE SCALE GENOMIC DNA]</scope>
    <source>
        <strain evidence="2 3">CENA392</strain>
    </source>
</reference>